<dbReference type="Proteomes" id="UP000186894">
    <property type="component" value="Unassembled WGS sequence"/>
</dbReference>
<evidence type="ECO:0000256" key="2">
    <source>
        <dbReference type="ARBA" id="ARBA00023002"/>
    </source>
</evidence>
<dbReference type="Gene3D" id="3.90.180.10">
    <property type="entry name" value="Medium-chain alcohol dehydrogenases, catalytic domain"/>
    <property type="match status" value="1"/>
</dbReference>
<dbReference type="PANTHER" id="PTHR48106">
    <property type="entry name" value="QUINONE OXIDOREDUCTASE PIG3-RELATED"/>
    <property type="match status" value="1"/>
</dbReference>
<gene>
    <name evidence="4" type="ORF">BJF95_06870</name>
</gene>
<dbReference type="SUPFAM" id="SSF50129">
    <property type="entry name" value="GroES-like"/>
    <property type="match status" value="1"/>
</dbReference>
<dbReference type="EMBL" id="MKIM01000027">
    <property type="protein sequence ID" value="OLP44804.1"/>
    <property type="molecule type" value="Genomic_DNA"/>
</dbReference>
<dbReference type="InterPro" id="IPR036291">
    <property type="entry name" value="NAD(P)-bd_dom_sf"/>
</dbReference>
<comment type="caution">
    <text evidence="4">The sequence shown here is derived from an EMBL/GenBank/DDBJ whole genome shotgun (WGS) entry which is preliminary data.</text>
</comment>
<dbReference type="InterPro" id="IPR047618">
    <property type="entry name" value="QOR-like"/>
</dbReference>
<dbReference type="SUPFAM" id="SSF51735">
    <property type="entry name" value="NAD(P)-binding Rossmann-fold domains"/>
    <property type="match status" value="1"/>
</dbReference>
<dbReference type="GO" id="GO:0070402">
    <property type="term" value="F:NADPH binding"/>
    <property type="evidence" value="ECO:0007669"/>
    <property type="project" value="TreeGrafter"/>
</dbReference>
<dbReference type="GO" id="GO:0003960">
    <property type="term" value="F:quinone reductase (NADPH) activity"/>
    <property type="evidence" value="ECO:0007669"/>
    <property type="project" value="InterPro"/>
</dbReference>
<evidence type="ECO:0000313" key="5">
    <source>
        <dbReference type="Proteomes" id="UP000186894"/>
    </source>
</evidence>
<reference evidence="4 5" key="1">
    <citation type="submission" date="2016-09" db="EMBL/GenBank/DDBJ databases">
        <title>Rhizobium oryziradicis sp. nov., isolated from the root of rice.</title>
        <authorList>
            <person name="Zhao J."/>
            <person name="Zhang X."/>
        </authorList>
    </citation>
    <scope>NUCLEOTIDE SEQUENCE [LARGE SCALE GENOMIC DNA]</scope>
    <source>
        <strain evidence="4 5">N19</strain>
    </source>
</reference>
<sequence length="323" mass="34230">MNEMMEFDMPGEANVLTLANRPLAALNPGEIRLRQTQIGVNFVDIYHRQGLYPLPLPAVPGVEAVGIVEAVADDVRNLHPGDRVAYACLPAGSYASFRNLPASMAIPLPDTLDDRAIAGSFLRGLTAHMLLETVTSVKPGQTVLIHAAAGGLGLILTQWAKQKGATTIGTVSTTTKADLAVAHGLDHPIVYTESDFVAQTLQLTDGKGVDYVIDGIGADVLLASFAALKPFGMVASIGQTAGPVAAIDPKLLTNRGFMRPSILALTADKRAYRTAAEAWLTMLATGMRLEEGHTYPLAEAAKAHQDMEQRRTTGPVRLSTGNA</sequence>
<dbReference type="InterPro" id="IPR013154">
    <property type="entry name" value="ADH-like_N"/>
</dbReference>
<dbReference type="InterPro" id="IPR013149">
    <property type="entry name" value="ADH-like_C"/>
</dbReference>
<dbReference type="RefSeq" id="WP_075640317.1">
    <property type="nucleotide sequence ID" value="NZ_MKIM01000027.1"/>
</dbReference>
<dbReference type="AlphaFoldDB" id="A0A1Q8ZRV0"/>
<keyword evidence="2" id="KW-0560">Oxidoreductase</keyword>
<evidence type="ECO:0000259" key="3">
    <source>
        <dbReference type="SMART" id="SM00829"/>
    </source>
</evidence>
<dbReference type="PROSITE" id="PS01162">
    <property type="entry name" value="QOR_ZETA_CRYSTAL"/>
    <property type="match status" value="1"/>
</dbReference>
<accession>A0A1Q8ZRV0</accession>
<dbReference type="SMART" id="SM00829">
    <property type="entry name" value="PKS_ER"/>
    <property type="match status" value="1"/>
</dbReference>
<dbReference type="PANTHER" id="PTHR48106:SF13">
    <property type="entry name" value="QUINONE OXIDOREDUCTASE-RELATED"/>
    <property type="match status" value="1"/>
</dbReference>
<dbReference type="Pfam" id="PF00107">
    <property type="entry name" value="ADH_zinc_N"/>
    <property type="match status" value="1"/>
</dbReference>
<evidence type="ECO:0000256" key="1">
    <source>
        <dbReference type="ARBA" id="ARBA00022857"/>
    </source>
</evidence>
<keyword evidence="5" id="KW-1185">Reference proteome</keyword>
<dbReference type="InterPro" id="IPR011032">
    <property type="entry name" value="GroES-like_sf"/>
</dbReference>
<dbReference type="CDD" id="cd05286">
    <property type="entry name" value="QOR2"/>
    <property type="match status" value="1"/>
</dbReference>
<protein>
    <submittedName>
        <fullName evidence="4">Alcohol dehydrogenase</fullName>
    </submittedName>
</protein>
<dbReference type="Pfam" id="PF08240">
    <property type="entry name" value="ADH_N"/>
    <property type="match status" value="1"/>
</dbReference>
<dbReference type="InterPro" id="IPR020843">
    <property type="entry name" value="ER"/>
</dbReference>
<name>A0A1Q8ZRV0_9HYPH</name>
<proteinExistence type="predicted"/>
<dbReference type="Gene3D" id="3.40.50.720">
    <property type="entry name" value="NAD(P)-binding Rossmann-like Domain"/>
    <property type="match status" value="1"/>
</dbReference>
<dbReference type="STRING" id="1867956.BJF95_06870"/>
<keyword evidence="1" id="KW-0521">NADP</keyword>
<feature type="domain" description="Enoyl reductase (ER)" evidence="3">
    <location>
        <begin position="11"/>
        <end position="318"/>
    </location>
</feature>
<organism evidence="4 5">
    <name type="scientific">Rhizobium oryziradicis</name>
    <dbReference type="NCBI Taxonomy" id="1867956"/>
    <lineage>
        <taxon>Bacteria</taxon>
        <taxon>Pseudomonadati</taxon>
        <taxon>Pseudomonadota</taxon>
        <taxon>Alphaproteobacteria</taxon>
        <taxon>Hyphomicrobiales</taxon>
        <taxon>Rhizobiaceae</taxon>
        <taxon>Rhizobium/Agrobacterium group</taxon>
        <taxon>Rhizobium</taxon>
    </lineage>
</organism>
<dbReference type="InterPro" id="IPR002364">
    <property type="entry name" value="Quin_OxRdtase/zeta-crystal_CS"/>
</dbReference>
<evidence type="ECO:0000313" key="4">
    <source>
        <dbReference type="EMBL" id="OLP44804.1"/>
    </source>
</evidence>
<dbReference type="GO" id="GO:0035925">
    <property type="term" value="F:mRNA 3'-UTR AU-rich region binding"/>
    <property type="evidence" value="ECO:0007669"/>
    <property type="project" value="TreeGrafter"/>
</dbReference>
<dbReference type="OrthoDB" id="9805883at2"/>
<dbReference type="GO" id="GO:0005829">
    <property type="term" value="C:cytosol"/>
    <property type="evidence" value="ECO:0007669"/>
    <property type="project" value="TreeGrafter"/>
</dbReference>
<dbReference type="GO" id="GO:0008270">
    <property type="term" value="F:zinc ion binding"/>
    <property type="evidence" value="ECO:0007669"/>
    <property type="project" value="InterPro"/>
</dbReference>